<dbReference type="AlphaFoldDB" id="A0A3S0NF24"/>
<dbReference type="InterPro" id="IPR007730">
    <property type="entry name" value="SPOR-like_dom"/>
</dbReference>
<evidence type="ECO:0000313" key="3">
    <source>
        <dbReference type="EMBL" id="RUA22900.1"/>
    </source>
</evidence>
<comment type="caution">
    <text evidence="3">The sequence shown here is derived from an EMBL/GenBank/DDBJ whole genome shotgun (WGS) entry which is preliminary data.</text>
</comment>
<dbReference type="Pfam" id="PF05036">
    <property type="entry name" value="SPOR"/>
    <property type="match status" value="1"/>
</dbReference>
<dbReference type="InterPro" id="IPR036680">
    <property type="entry name" value="SPOR-like_sf"/>
</dbReference>
<feature type="region of interest" description="Disordered" evidence="1">
    <location>
        <begin position="70"/>
        <end position="94"/>
    </location>
</feature>
<sequence length="136" mass="14417">MKVGPSTWWLAENRRRAWGKRGGCCPRARCRSAADPGRGDAVANRECVADNECRAGKWGRGRAPLYQQSGGARFGRQCPPAQGSARGRAVTSGPVASGTGVYRVQVGPLAHAGQVAPVRDELRRAGFPGFIVKGTD</sequence>
<evidence type="ECO:0000259" key="2">
    <source>
        <dbReference type="Pfam" id="PF05036"/>
    </source>
</evidence>
<dbReference type="Gene3D" id="3.30.70.1070">
    <property type="entry name" value="Sporulation related repeat"/>
    <property type="match status" value="1"/>
</dbReference>
<organism evidence="3">
    <name type="scientific">Billgrantia gudaonensis</name>
    <dbReference type="NCBI Taxonomy" id="376427"/>
    <lineage>
        <taxon>Bacteria</taxon>
        <taxon>Pseudomonadati</taxon>
        <taxon>Pseudomonadota</taxon>
        <taxon>Gammaproteobacteria</taxon>
        <taxon>Oceanospirillales</taxon>
        <taxon>Halomonadaceae</taxon>
        <taxon>Billgrantia</taxon>
    </lineage>
</organism>
<proteinExistence type="predicted"/>
<feature type="domain" description="SPOR" evidence="2">
    <location>
        <begin position="93"/>
        <end position="133"/>
    </location>
</feature>
<accession>A0A3S0NF24</accession>
<dbReference type="GO" id="GO:0042834">
    <property type="term" value="F:peptidoglycan binding"/>
    <property type="evidence" value="ECO:0007669"/>
    <property type="project" value="InterPro"/>
</dbReference>
<gene>
    <name evidence="3" type="ORF">DSL92_02800</name>
</gene>
<protein>
    <recommendedName>
        <fullName evidence="2">SPOR domain-containing protein</fullName>
    </recommendedName>
</protein>
<reference evidence="3" key="1">
    <citation type="submission" date="2018-12" db="EMBL/GenBank/DDBJ databases">
        <authorList>
            <person name="Jadhav K."/>
            <person name="Kushwaha B."/>
            <person name="Jadhav I."/>
        </authorList>
    </citation>
    <scope>NUCLEOTIDE SEQUENCE [LARGE SCALE GENOMIC DNA]</scope>
    <source>
        <strain evidence="3">SBS 10</strain>
    </source>
</reference>
<name>A0A3S0NF24_9GAMM</name>
<dbReference type="SUPFAM" id="SSF110997">
    <property type="entry name" value="Sporulation related repeat"/>
    <property type="match status" value="1"/>
</dbReference>
<evidence type="ECO:0000256" key="1">
    <source>
        <dbReference type="SAM" id="MobiDB-lite"/>
    </source>
</evidence>
<dbReference type="EMBL" id="RXHI01000007">
    <property type="protein sequence ID" value="RUA22900.1"/>
    <property type="molecule type" value="Genomic_DNA"/>
</dbReference>